<dbReference type="Pfam" id="PF00400">
    <property type="entry name" value="WD40"/>
    <property type="match status" value="13"/>
</dbReference>
<keyword evidence="6" id="KW-1185">Reference proteome</keyword>
<dbReference type="EMBL" id="OV725081">
    <property type="protein sequence ID" value="CAH1403740.1"/>
    <property type="molecule type" value="Genomic_DNA"/>
</dbReference>
<proteinExistence type="predicted"/>
<evidence type="ECO:0000256" key="2">
    <source>
        <dbReference type="ARBA" id="ARBA00022737"/>
    </source>
</evidence>
<feature type="repeat" description="WD" evidence="3">
    <location>
        <begin position="654"/>
        <end position="687"/>
    </location>
</feature>
<dbReference type="Pfam" id="PF04564">
    <property type="entry name" value="U-box"/>
    <property type="match status" value="1"/>
</dbReference>
<dbReference type="InterPro" id="IPR036322">
    <property type="entry name" value="WD40_repeat_dom_sf"/>
</dbReference>
<dbReference type="SMART" id="SM00504">
    <property type="entry name" value="Ubox"/>
    <property type="match status" value="1"/>
</dbReference>
<dbReference type="CDD" id="cd00200">
    <property type="entry name" value="WD40"/>
    <property type="match status" value="2"/>
</dbReference>
<dbReference type="InterPro" id="IPR003613">
    <property type="entry name" value="Ubox_domain"/>
</dbReference>
<reference evidence="5" key="1">
    <citation type="submission" date="2022-01" db="EMBL/GenBank/DDBJ databases">
        <authorList>
            <person name="King R."/>
        </authorList>
    </citation>
    <scope>NUCLEOTIDE SEQUENCE</scope>
</reference>
<dbReference type="OrthoDB" id="10064100at2759"/>
<dbReference type="SUPFAM" id="SSF50978">
    <property type="entry name" value="WD40 repeat-like"/>
    <property type="match status" value="3"/>
</dbReference>
<feature type="repeat" description="WD" evidence="3">
    <location>
        <begin position="380"/>
        <end position="410"/>
    </location>
</feature>
<feature type="repeat" description="WD" evidence="3">
    <location>
        <begin position="611"/>
        <end position="653"/>
    </location>
</feature>
<dbReference type="CDD" id="cd16655">
    <property type="entry name" value="RING-Ubox_WDSUB1-like"/>
    <property type="match status" value="1"/>
</dbReference>
<keyword evidence="1 3" id="KW-0853">WD repeat</keyword>
<accession>A0A9P0HJG4</accession>
<feature type="repeat" description="WD" evidence="3">
    <location>
        <begin position="264"/>
        <end position="305"/>
    </location>
</feature>
<dbReference type="Gene3D" id="3.30.40.10">
    <property type="entry name" value="Zinc/RING finger domain, C3HC4 (zinc finger)"/>
    <property type="match status" value="1"/>
</dbReference>
<dbReference type="GO" id="GO:0016567">
    <property type="term" value="P:protein ubiquitination"/>
    <property type="evidence" value="ECO:0007669"/>
    <property type="project" value="InterPro"/>
</dbReference>
<dbReference type="SMART" id="SM00320">
    <property type="entry name" value="WD40"/>
    <property type="match status" value="14"/>
</dbReference>
<evidence type="ECO:0000256" key="1">
    <source>
        <dbReference type="ARBA" id="ARBA00022574"/>
    </source>
</evidence>
<sequence>MSVFNPDKVHLVQKLSIHNSDVTSCDFSKHLCLATGSGDKKVVVCEWKKDLGFVEASYSPLIGHKYSITCVRFSSSHILATTSVDGHTILWDIKNGKSIHTLVQANGLGVRVLSFSGDGTMLVSAGEGGTFCLWTILPNSVALSRAVSGHDDESIQGTAFSPDSNLLVTGDVTGSYKIWSVEYLKDNQDTSLTVVRDAHDLGINCMEFSPQHSVITNEEGLKQCEYTMISCGNDQNIAIWSVILICGGKTAGEKLCYSTLQKRLYGHSSAVSQIRISLDGSLLASTSIDKTVRIWQLSNEKCVKILEGHSRYVTSAAFSSDASLLVTGSNDRMVFVWDLTGQFGINTEMPSMSLSPTFFSNEEINSDNDMMDGVQLVEKLSVHSSAVNSCHFGHSLFVSGGSDKKIAIWKWFEQTFTLSKIINDAHRFTIHQVELSPSEKTLVSASLDGTAIIWDSSSGEVEKSGFHISGSGIRCARFSPNGEFLAVGGDDDKLSLYSVPSFEEIGSTTCDDSGVVCLAFSPNSDIVIAGTSDGHVHCFSTKLFSTAVLFLLENAHDLGVSTLDFAAISHMLNIGETGKDKYEVVSGGMDCLVKVWNMKVAERTMMPVWSLSGHGGNITCVRYSPKLAELLASTATDKTCRIWDSYSGNCLHIVENHDSIMTCCAFSPDATLLATGSMDKSISIWELPKNLSFQLFVSSRLNPSQPTEELLTGWLERSGVSPAVELTSSDILETPIEELLDKIGIFEESKRANIEKLVRSLREEPPHDFICPITHHIMRDPVIAPDGYRYERTAIEAWLGSGEKRSPMTNENFDDITLEPDVDLKNRIREYLRE</sequence>
<dbReference type="InterPro" id="IPR015943">
    <property type="entry name" value="WD40/YVTN_repeat-like_dom_sf"/>
</dbReference>
<feature type="repeat" description="WD" evidence="3">
    <location>
        <begin position="148"/>
        <end position="182"/>
    </location>
</feature>
<evidence type="ECO:0000256" key="3">
    <source>
        <dbReference type="PROSITE-ProRule" id="PRU00221"/>
    </source>
</evidence>
<dbReference type="InterPro" id="IPR001680">
    <property type="entry name" value="WD40_rpt"/>
</dbReference>
<dbReference type="InterPro" id="IPR013083">
    <property type="entry name" value="Znf_RING/FYVE/PHD"/>
</dbReference>
<dbReference type="InterPro" id="IPR020472">
    <property type="entry name" value="WD40_PAC1"/>
</dbReference>
<dbReference type="AlphaFoldDB" id="A0A9P0HJG4"/>
<dbReference type="PROSITE" id="PS50294">
    <property type="entry name" value="WD_REPEATS_REGION"/>
    <property type="match status" value="6"/>
</dbReference>
<feature type="repeat" description="WD" evidence="3">
    <location>
        <begin position="306"/>
        <end position="339"/>
    </location>
</feature>
<evidence type="ECO:0000313" key="5">
    <source>
        <dbReference type="EMBL" id="CAH1403740.1"/>
    </source>
</evidence>
<dbReference type="PROSITE" id="PS00678">
    <property type="entry name" value="WD_REPEATS_1"/>
    <property type="match status" value="4"/>
</dbReference>
<dbReference type="Gene3D" id="2.130.10.10">
    <property type="entry name" value="YVTN repeat-like/Quinoprotein amine dehydrogenase"/>
    <property type="match status" value="5"/>
</dbReference>
<feature type="repeat" description="WD" evidence="3">
    <location>
        <begin position="61"/>
        <end position="101"/>
    </location>
</feature>
<organism evidence="5 6">
    <name type="scientific">Nezara viridula</name>
    <name type="common">Southern green stink bug</name>
    <name type="synonym">Cimex viridulus</name>
    <dbReference type="NCBI Taxonomy" id="85310"/>
    <lineage>
        <taxon>Eukaryota</taxon>
        <taxon>Metazoa</taxon>
        <taxon>Ecdysozoa</taxon>
        <taxon>Arthropoda</taxon>
        <taxon>Hexapoda</taxon>
        <taxon>Insecta</taxon>
        <taxon>Pterygota</taxon>
        <taxon>Neoptera</taxon>
        <taxon>Paraneoptera</taxon>
        <taxon>Hemiptera</taxon>
        <taxon>Heteroptera</taxon>
        <taxon>Panheteroptera</taxon>
        <taxon>Pentatomomorpha</taxon>
        <taxon>Pentatomoidea</taxon>
        <taxon>Pentatomidae</taxon>
        <taxon>Pentatominae</taxon>
        <taxon>Nezara</taxon>
    </lineage>
</organism>
<dbReference type="PROSITE" id="PS51698">
    <property type="entry name" value="U_BOX"/>
    <property type="match status" value="1"/>
</dbReference>
<evidence type="ECO:0000259" key="4">
    <source>
        <dbReference type="PROSITE" id="PS51698"/>
    </source>
</evidence>
<dbReference type="PANTHER" id="PTHR19848:SF8">
    <property type="entry name" value="F-BOX AND WD REPEAT DOMAIN CONTAINING 7"/>
    <property type="match status" value="1"/>
</dbReference>
<gene>
    <name evidence="5" type="ORF">NEZAVI_LOCUS12304</name>
</gene>
<dbReference type="Proteomes" id="UP001152798">
    <property type="component" value="Chromosome 5"/>
</dbReference>
<feature type="domain" description="U-box" evidence="4">
    <location>
        <begin position="764"/>
        <end position="834"/>
    </location>
</feature>
<feature type="repeat" description="WD" evidence="3">
    <location>
        <begin position="423"/>
        <end position="464"/>
    </location>
</feature>
<keyword evidence="2" id="KW-0677">Repeat</keyword>
<dbReference type="PROSITE" id="PS50082">
    <property type="entry name" value="WD_REPEATS_2"/>
    <property type="match status" value="8"/>
</dbReference>
<dbReference type="SUPFAM" id="SSF57850">
    <property type="entry name" value="RING/U-box"/>
    <property type="match status" value="1"/>
</dbReference>
<dbReference type="PRINTS" id="PR00320">
    <property type="entry name" value="GPROTEINBRPT"/>
</dbReference>
<dbReference type="GO" id="GO:0004842">
    <property type="term" value="F:ubiquitin-protein transferase activity"/>
    <property type="evidence" value="ECO:0007669"/>
    <property type="project" value="InterPro"/>
</dbReference>
<dbReference type="InterPro" id="IPR019775">
    <property type="entry name" value="WD40_repeat_CS"/>
</dbReference>
<evidence type="ECO:0000313" key="6">
    <source>
        <dbReference type="Proteomes" id="UP001152798"/>
    </source>
</evidence>
<name>A0A9P0HJG4_NEZVI</name>
<protein>
    <recommendedName>
        <fullName evidence="4">U-box domain-containing protein</fullName>
    </recommendedName>
</protein>
<dbReference type="PANTHER" id="PTHR19848">
    <property type="entry name" value="WD40 REPEAT PROTEIN"/>
    <property type="match status" value="1"/>
</dbReference>